<dbReference type="PANTHER" id="PTHR32100">
    <property type="entry name" value="OMEGA-6 FATTY ACID DESATURASE, CHLOROPLASTIC"/>
    <property type="match status" value="1"/>
</dbReference>
<feature type="transmembrane region" description="Helical" evidence="2">
    <location>
        <begin position="143"/>
        <end position="165"/>
    </location>
</feature>
<feature type="region of interest" description="Disordered" evidence="1">
    <location>
        <begin position="1"/>
        <end position="27"/>
    </location>
</feature>
<dbReference type="EMBL" id="LGRX02004004">
    <property type="protein sequence ID" value="KAK3281139.1"/>
    <property type="molecule type" value="Genomic_DNA"/>
</dbReference>
<name>A0AAE0GN27_9CHLO</name>
<accession>A0AAE0GN27</accession>
<reference evidence="4 5" key="1">
    <citation type="journal article" date="2015" name="Genome Biol. Evol.">
        <title>Comparative Genomics of a Bacterivorous Green Alga Reveals Evolutionary Causalities and Consequences of Phago-Mixotrophic Mode of Nutrition.</title>
        <authorList>
            <person name="Burns J.A."/>
            <person name="Paasch A."/>
            <person name="Narechania A."/>
            <person name="Kim E."/>
        </authorList>
    </citation>
    <scope>NUCLEOTIDE SEQUENCE [LARGE SCALE GENOMIC DNA]</scope>
    <source>
        <strain evidence="4 5">PLY_AMNH</strain>
    </source>
</reference>
<dbReference type="GO" id="GO:0016491">
    <property type="term" value="F:oxidoreductase activity"/>
    <property type="evidence" value="ECO:0007669"/>
    <property type="project" value="InterPro"/>
</dbReference>
<feature type="transmembrane region" description="Helical" evidence="2">
    <location>
        <begin position="297"/>
        <end position="316"/>
    </location>
</feature>
<feature type="compositionally biased region" description="Low complexity" evidence="1">
    <location>
        <begin position="1"/>
        <end position="13"/>
    </location>
</feature>
<sequence length="455" mass="49906">MQTVRSVRSVSLRRSAEKSSVSGKARQTTLKPHVNAVRQVHSLRCLRPVSRGRTHISAVAVPAEPPSEAPVQGLPDDIILSGLQGKALKINEWPSKSELLGCIPKHCFKKDTVRSMYHAAVCTAMTVACGLIGYYLIPMKLAFAPVWAAYAAVTGTVATGCWVIAHECGHMAFSDNKILQDTVGYILHTALLVPYFSWQRSHAVHHSKTNHLSEGETHVPYVQGQKKGDGTMARREKFGDTIYGTVRLLTHLIFGWPAYLIAGATGGPVRGVTNHFLPFMGAEGKHKLFPGQWTAKVYWSDLGIVGFLGLLGYWAAQVGAAKVALVYGAPLCFTNIWLVLYTWLQHSDTDIPHYDGDDWNFVKGALCTVDRPYGAVLDFLHHRIGSTHVAHHVNSAIPHYHALEATNAIKAAYPDHYLYDPTPIGEAMWRVAVKCGAVAPYGDDGKWVFRQASPA</sequence>
<proteinExistence type="predicted"/>
<protein>
    <submittedName>
        <fullName evidence="4">Delta(12)-fatty-acid desaturase</fullName>
    </submittedName>
</protein>
<dbReference type="CDD" id="cd03507">
    <property type="entry name" value="Delta12-FADS-like"/>
    <property type="match status" value="1"/>
</dbReference>
<feature type="transmembrane region" description="Helical" evidence="2">
    <location>
        <begin position="323"/>
        <end position="344"/>
    </location>
</feature>
<feature type="transmembrane region" description="Helical" evidence="2">
    <location>
        <begin position="242"/>
        <end position="262"/>
    </location>
</feature>
<feature type="compositionally biased region" description="Polar residues" evidence="1">
    <location>
        <begin position="18"/>
        <end position="27"/>
    </location>
</feature>
<dbReference type="InterPro" id="IPR005804">
    <property type="entry name" value="FA_desaturase_dom"/>
</dbReference>
<keyword evidence="5" id="KW-1185">Reference proteome</keyword>
<feature type="transmembrane region" description="Helical" evidence="2">
    <location>
        <begin position="115"/>
        <end position="137"/>
    </location>
</feature>
<feature type="domain" description="Fatty acid desaturase" evidence="3">
    <location>
        <begin position="145"/>
        <end position="419"/>
    </location>
</feature>
<dbReference type="GO" id="GO:0006629">
    <property type="term" value="P:lipid metabolic process"/>
    <property type="evidence" value="ECO:0007669"/>
    <property type="project" value="InterPro"/>
</dbReference>
<keyword evidence="2" id="KW-0812">Transmembrane</keyword>
<comment type="caution">
    <text evidence="4">The sequence shown here is derived from an EMBL/GenBank/DDBJ whole genome shotgun (WGS) entry which is preliminary data.</text>
</comment>
<evidence type="ECO:0000313" key="5">
    <source>
        <dbReference type="Proteomes" id="UP001190700"/>
    </source>
</evidence>
<keyword evidence="2" id="KW-1133">Transmembrane helix</keyword>
<dbReference type="Proteomes" id="UP001190700">
    <property type="component" value="Unassembled WGS sequence"/>
</dbReference>
<dbReference type="AlphaFoldDB" id="A0AAE0GN27"/>
<dbReference type="InterPro" id="IPR012171">
    <property type="entry name" value="Fatty_acid_desaturase"/>
</dbReference>
<gene>
    <name evidence="4" type="ORF">CYMTET_11055</name>
</gene>
<evidence type="ECO:0000313" key="4">
    <source>
        <dbReference type="EMBL" id="KAK3281139.1"/>
    </source>
</evidence>
<evidence type="ECO:0000256" key="2">
    <source>
        <dbReference type="SAM" id="Phobius"/>
    </source>
</evidence>
<evidence type="ECO:0000256" key="1">
    <source>
        <dbReference type="SAM" id="MobiDB-lite"/>
    </source>
</evidence>
<keyword evidence="2" id="KW-0472">Membrane</keyword>
<dbReference type="Pfam" id="PF00487">
    <property type="entry name" value="FA_desaturase"/>
    <property type="match status" value="1"/>
</dbReference>
<organism evidence="4 5">
    <name type="scientific">Cymbomonas tetramitiformis</name>
    <dbReference type="NCBI Taxonomy" id="36881"/>
    <lineage>
        <taxon>Eukaryota</taxon>
        <taxon>Viridiplantae</taxon>
        <taxon>Chlorophyta</taxon>
        <taxon>Pyramimonadophyceae</taxon>
        <taxon>Pyramimonadales</taxon>
        <taxon>Pyramimonadaceae</taxon>
        <taxon>Cymbomonas</taxon>
    </lineage>
</organism>
<evidence type="ECO:0000259" key="3">
    <source>
        <dbReference type="Pfam" id="PF00487"/>
    </source>
</evidence>